<evidence type="ECO:0000313" key="9">
    <source>
        <dbReference type="EMBL" id="GAA5496021.1"/>
    </source>
</evidence>
<name>A0ABP9V008_9BACT</name>
<evidence type="ECO:0000256" key="8">
    <source>
        <dbReference type="SAM" id="SignalP"/>
    </source>
</evidence>
<sequence>MRFILLCLSHFLLGVFALQAEPLVPGDYVLEMTIPKISDKKVELKGELKADDGNEGFVFNSDHDVVKEIQVRQTEKGVALWYACVERGELIVFQLTGDVKAGGTAEGVVSASKNHEIIAKGSWKFSKTEEQVIAKEIIVSVSKGGQLKLNGEVKDRESLAKAMTALSKVNKDVSVLVQAHKKVEYQEVVDVLDLLRGAGVWNIRFVAKNVE</sequence>
<evidence type="ECO:0000256" key="5">
    <source>
        <dbReference type="ARBA" id="ARBA00022989"/>
    </source>
</evidence>
<keyword evidence="4 7" id="KW-0812">Transmembrane</keyword>
<reference evidence="9 10" key="1">
    <citation type="submission" date="2024-02" db="EMBL/GenBank/DDBJ databases">
        <title>Rubritalea halochordaticola NBRC 107102.</title>
        <authorList>
            <person name="Ichikawa N."/>
            <person name="Katano-Makiyama Y."/>
            <person name="Hidaka K."/>
        </authorList>
    </citation>
    <scope>NUCLEOTIDE SEQUENCE [LARGE SCALE GENOMIC DNA]</scope>
    <source>
        <strain evidence="9 10">NBRC 107102</strain>
    </source>
</reference>
<comment type="similarity">
    <text evidence="2 7">Belongs to the ExbD/TolR family.</text>
</comment>
<keyword evidence="8" id="KW-0732">Signal</keyword>
<evidence type="ECO:0000256" key="1">
    <source>
        <dbReference type="ARBA" id="ARBA00004162"/>
    </source>
</evidence>
<keyword evidence="10" id="KW-1185">Reference proteome</keyword>
<organism evidence="9 10">
    <name type="scientific">Rubritalea halochordaticola</name>
    <dbReference type="NCBI Taxonomy" id="714537"/>
    <lineage>
        <taxon>Bacteria</taxon>
        <taxon>Pseudomonadati</taxon>
        <taxon>Verrucomicrobiota</taxon>
        <taxon>Verrucomicrobiia</taxon>
        <taxon>Verrucomicrobiales</taxon>
        <taxon>Rubritaleaceae</taxon>
        <taxon>Rubritalea</taxon>
    </lineage>
</organism>
<gene>
    <name evidence="9" type="primary">tolR_4</name>
    <name evidence="9" type="ORF">Rhal01_02202</name>
</gene>
<proteinExistence type="inferred from homology"/>
<comment type="caution">
    <text evidence="9">The sequence shown here is derived from an EMBL/GenBank/DDBJ whole genome shotgun (WGS) entry which is preliminary data.</text>
</comment>
<accession>A0ABP9V008</accession>
<dbReference type="Pfam" id="PF02472">
    <property type="entry name" value="ExbD"/>
    <property type="match status" value="1"/>
</dbReference>
<evidence type="ECO:0000256" key="6">
    <source>
        <dbReference type="ARBA" id="ARBA00023136"/>
    </source>
</evidence>
<keyword evidence="5" id="KW-1133">Transmembrane helix</keyword>
<evidence type="ECO:0000256" key="2">
    <source>
        <dbReference type="ARBA" id="ARBA00005811"/>
    </source>
</evidence>
<protein>
    <submittedName>
        <fullName evidence="9">Tol-Pal system protein TolR</fullName>
    </submittedName>
</protein>
<keyword evidence="6" id="KW-0472">Membrane</keyword>
<dbReference type="InterPro" id="IPR003400">
    <property type="entry name" value="ExbD"/>
</dbReference>
<dbReference type="EMBL" id="BAABRL010000006">
    <property type="protein sequence ID" value="GAA5496021.1"/>
    <property type="molecule type" value="Genomic_DNA"/>
</dbReference>
<dbReference type="RefSeq" id="WP_346188751.1">
    <property type="nucleotide sequence ID" value="NZ_BAABRL010000006.1"/>
</dbReference>
<evidence type="ECO:0000256" key="7">
    <source>
        <dbReference type="RuleBase" id="RU003879"/>
    </source>
</evidence>
<keyword evidence="7" id="KW-0813">Transport</keyword>
<dbReference type="Proteomes" id="UP001424741">
    <property type="component" value="Unassembled WGS sequence"/>
</dbReference>
<comment type="subcellular location">
    <subcellularLocation>
        <location evidence="1">Cell membrane</location>
        <topology evidence="1">Single-pass membrane protein</topology>
    </subcellularLocation>
    <subcellularLocation>
        <location evidence="7">Cell membrane</location>
        <topology evidence="7">Single-pass type II membrane protein</topology>
    </subcellularLocation>
</comment>
<evidence type="ECO:0000256" key="3">
    <source>
        <dbReference type="ARBA" id="ARBA00022475"/>
    </source>
</evidence>
<keyword evidence="7" id="KW-0653">Protein transport</keyword>
<evidence type="ECO:0000313" key="10">
    <source>
        <dbReference type="Proteomes" id="UP001424741"/>
    </source>
</evidence>
<feature type="signal peptide" evidence="8">
    <location>
        <begin position="1"/>
        <end position="20"/>
    </location>
</feature>
<feature type="chain" id="PRO_5046496762" evidence="8">
    <location>
        <begin position="21"/>
        <end position="211"/>
    </location>
</feature>
<keyword evidence="3" id="KW-1003">Cell membrane</keyword>
<dbReference type="Gene3D" id="3.30.420.270">
    <property type="match status" value="1"/>
</dbReference>
<evidence type="ECO:0000256" key="4">
    <source>
        <dbReference type="ARBA" id="ARBA00022692"/>
    </source>
</evidence>